<keyword evidence="1" id="KW-0732">Signal</keyword>
<organism evidence="2 3">
    <name type="scientific">Ephemerocybe angulata</name>
    <dbReference type="NCBI Taxonomy" id="980116"/>
    <lineage>
        <taxon>Eukaryota</taxon>
        <taxon>Fungi</taxon>
        <taxon>Dikarya</taxon>
        <taxon>Basidiomycota</taxon>
        <taxon>Agaricomycotina</taxon>
        <taxon>Agaricomycetes</taxon>
        <taxon>Agaricomycetidae</taxon>
        <taxon>Agaricales</taxon>
        <taxon>Agaricineae</taxon>
        <taxon>Psathyrellaceae</taxon>
        <taxon>Ephemerocybe</taxon>
    </lineage>
</organism>
<evidence type="ECO:0000256" key="1">
    <source>
        <dbReference type="SAM" id="SignalP"/>
    </source>
</evidence>
<protein>
    <submittedName>
        <fullName evidence="2">Uncharacterized protein</fullName>
    </submittedName>
</protein>
<dbReference type="Proteomes" id="UP000521943">
    <property type="component" value="Unassembled WGS sequence"/>
</dbReference>
<evidence type="ECO:0000313" key="3">
    <source>
        <dbReference type="Proteomes" id="UP000521943"/>
    </source>
</evidence>
<keyword evidence="3" id="KW-1185">Reference proteome</keyword>
<dbReference type="EMBL" id="JACGCI010000006">
    <property type="protein sequence ID" value="KAF6763383.1"/>
    <property type="molecule type" value="Genomic_DNA"/>
</dbReference>
<dbReference type="AlphaFoldDB" id="A0A8H6MBR8"/>
<gene>
    <name evidence="2" type="ORF">DFP72DRAFT_841473</name>
</gene>
<accession>A0A8H6MBR8</accession>
<name>A0A8H6MBR8_9AGAR</name>
<sequence>MWGRAFTLAFTHPWALGASLPDIEEKPIYGRRQSSSYPSSSLTSRPFSLAKTRNRRILTADRQSLTKIETQESLVPLFLEVTTIAAVIQRLMGVHIRRGRTGLVAGTLSVDYRHKCRKRCRRFKLFQGWAWLLRKNEAELSEWLGRSAGRIYLQTFESCLGEDEGQTTRQNLVVLWNIFQFLQAVLLACSMVSQPQGIEIAPQI</sequence>
<comment type="caution">
    <text evidence="2">The sequence shown here is derived from an EMBL/GenBank/DDBJ whole genome shotgun (WGS) entry which is preliminary data.</text>
</comment>
<evidence type="ECO:0000313" key="2">
    <source>
        <dbReference type="EMBL" id="KAF6763383.1"/>
    </source>
</evidence>
<feature type="chain" id="PRO_5034119671" evidence="1">
    <location>
        <begin position="18"/>
        <end position="204"/>
    </location>
</feature>
<proteinExistence type="predicted"/>
<feature type="signal peptide" evidence="1">
    <location>
        <begin position="1"/>
        <end position="17"/>
    </location>
</feature>
<reference evidence="2 3" key="1">
    <citation type="submission" date="2020-07" db="EMBL/GenBank/DDBJ databases">
        <title>Comparative genomics of pyrophilous fungi reveals a link between fire events and developmental genes.</title>
        <authorList>
            <consortium name="DOE Joint Genome Institute"/>
            <person name="Steindorff A.S."/>
            <person name="Carver A."/>
            <person name="Calhoun S."/>
            <person name="Stillman K."/>
            <person name="Liu H."/>
            <person name="Lipzen A."/>
            <person name="Pangilinan J."/>
            <person name="Labutti K."/>
            <person name="Bruns T.D."/>
            <person name="Grigoriev I.V."/>
        </authorList>
    </citation>
    <scope>NUCLEOTIDE SEQUENCE [LARGE SCALE GENOMIC DNA]</scope>
    <source>
        <strain evidence="2 3">CBS 144469</strain>
    </source>
</reference>